<dbReference type="AlphaFoldDB" id="A0A2P6TGQ6"/>
<reference evidence="1 2" key="1">
    <citation type="journal article" date="2018" name="Plant J.">
        <title>Genome sequences of Chlorella sorokiniana UTEX 1602 and Micractinium conductrix SAG 241.80: implications to maltose excretion by a green alga.</title>
        <authorList>
            <person name="Arriola M.B."/>
            <person name="Velmurugan N."/>
            <person name="Zhang Y."/>
            <person name="Plunkett M.H."/>
            <person name="Hondzo H."/>
            <person name="Barney B.M."/>
        </authorList>
    </citation>
    <scope>NUCLEOTIDE SEQUENCE [LARGE SCALE GENOMIC DNA]</scope>
    <source>
        <strain evidence="2">UTEX 1602</strain>
    </source>
</reference>
<evidence type="ECO:0000313" key="2">
    <source>
        <dbReference type="Proteomes" id="UP000239899"/>
    </source>
</evidence>
<gene>
    <name evidence="1" type="ORF">C2E21_7828</name>
</gene>
<sequence length="317" mass="34649">MSQLGQQLLAELSGAAESVGLPSEPCCSGLLTHLDPQLHVEGVGPIQLPLGAGQAEALRQACALAPLGRGTETIRDLELRRTWQLEPQKLTLRNPKWESEVIPAAIQRTKLALGIPGAAEVEAQLYRLLLYDQGSFFVKHRDSEKCPGMFGTLTVCLPSQHETASTRYTEESLQQRGVDALKGPDRAAAQLLRSACQRGADLDAQLAVVQCVAVNQIVIDDSFATTIYTEANWAEFYRGGYYHECEDDTMAADPKRLETARACKFIVLAGPQPAFASIAIDPKTELLFSPANWAAVQPDLVRTEYMGNEGDQEVRRD</sequence>
<protein>
    <submittedName>
        <fullName evidence="1">2og-fe oxygenase superfamily</fullName>
    </submittedName>
</protein>
<proteinExistence type="predicted"/>
<dbReference type="PANTHER" id="PTHR33099">
    <property type="entry name" value="FE2OG DIOXYGENASE DOMAIN-CONTAINING PROTEIN"/>
    <property type="match status" value="1"/>
</dbReference>
<comment type="caution">
    <text evidence="1">The sequence shown here is derived from an EMBL/GenBank/DDBJ whole genome shotgun (WGS) entry which is preliminary data.</text>
</comment>
<keyword evidence="2" id="KW-1185">Reference proteome</keyword>
<dbReference type="EMBL" id="LHPG02000017">
    <property type="protein sequence ID" value="PRW33301.1"/>
    <property type="molecule type" value="Genomic_DNA"/>
</dbReference>
<accession>A0A2P6TGQ6</accession>
<dbReference type="OrthoDB" id="542426at2759"/>
<dbReference type="PANTHER" id="PTHR33099:SF7">
    <property type="entry name" value="MYND-TYPE DOMAIN-CONTAINING PROTEIN"/>
    <property type="match status" value="1"/>
</dbReference>
<organism evidence="1 2">
    <name type="scientific">Chlorella sorokiniana</name>
    <name type="common">Freshwater green alga</name>
    <dbReference type="NCBI Taxonomy" id="3076"/>
    <lineage>
        <taxon>Eukaryota</taxon>
        <taxon>Viridiplantae</taxon>
        <taxon>Chlorophyta</taxon>
        <taxon>core chlorophytes</taxon>
        <taxon>Trebouxiophyceae</taxon>
        <taxon>Chlorellales</taxon>
        <taxon>Chlorellaceae</taxon>
        <taxon>Chlorella clade</taxon>
        <taxon>Chlorella</taxon>
    </lineage>
</organism>
<dbReference type="Proteomes" id="UP000239899">
    <property type="component" value="Unassembled WGS sequence"/>
</dbReference>
<name>A0A2P6TGQ6_CHLSO</name>
<evidence type="ECO:0000313" key="1">
    <source>
        <dbReference type="EMBL" id="PRW33301.1"/>
    </source>
</evidence>